<dbReference type="AlphaFoldDB" id="A0A8J2XUC8"/>
<name>A0A8J2XUC8_9BACT</name>
<evidence type="ECO:0000313" key="1">
    <source>
        <dbReference type="EMBL" id="GGB11281.1"/>
    </source>
</evidence>
<evidence type="ECO:0000313" key="2">
    <source>
        <dbReference type="Proteomes" id="UP000607559"/>
    </source>
</evidence>
<keyword evidence="2" id="KW-1185">Reference proteome</keyword>
<organism evidence="1 2">
    <name type="scientific">Puia dinghuensis</name>
    <dbReference type="NCBI Taxonomy" id="1792502"/>
    <lineage>
        <taxon>Bacteria</taxon>
        <taxon>Pseudomonadati</taxon>
        <taxon>Bacteroidota</taxon>
        <taxon>Chitinophagia</taxon>
        <taxon>Chitinophagales</taxon>
        <taxon>Chitinophagaceae</taxon>
        <taxon>Puia</taxon>
    </lineage>
</organism>
<accession>A0A8J2XUC8</accession>
<comment type="caution">
    <text evidence="1">The sequence shown here is derived from an EMBL/GenBank/DDBJ whole genome shotgun (WGS) entry which is preliminary data.</text>
</comment>
<dbReference type="Proteomes" id="UP000607559">
    <property type="component" value="Unassembled WGS sequence"/>
</dbReference>
<reference evidence="1" key="1">
    <citation type="journal article" date="2014" name="Int. J. Syst. Evol. Microbiol.">
        <title>Complete genome sequence of Corynebacterium casei LMG S-19264T (=DSM 44701T), isolated from a smear-ripened cheese.</title>
        <authorList>
            <consortium name="US DOE Joint Genome Institute (JGI-PGF)"/>
            <person name="Walter F."/>
            <person name="Albersmeier A."/>
            <person name="Kalinowski J."/>
            <person name="Ruckert C."/>
        </authorList>
    </citation>
    <scope>NUCLEOTIDE SEQUENCE</scope>
    <source>
        <strain evidence="1">CGMCC 1.15448</strain>
    </source>
</reference>
<sequence>MCIRGFALPLFPNTGKRRANHKNQAVNLRKKEGLFVQRKKTFLVVCVSILTSVVAAQPLRPFAVDKIVFTHYFTPMTPLVFSRMPDRVPPRLSFTAMAGTSLSPDYYSCHLGFFCKEELVIEKATRLPLRFRLGSLDYVNKMEGK</sequence>
<dbReference type="EMBL" id="BMJC01000004">
    <property type="protein sequence ID" value="GGB11281.1"/>
    <property type="molecule type" value="Genomic_DNA"/>
</dbReference>
<reference evidence="1" key="2">
    <citation type="submission" date="2020-09" db="EMBL/GenBank/DDBJ databases">
        <authorList>
            <person name="Sun Q."/>
            <person name="Zhou Y."/>
        </authorList>
    </citation>
    <scope>NUCLEOTIDE SEQUENCE</scope>
    <source>
        <strain evidence="1">CGMCC 1.15448</strain>
    </source>
</reference>
<proteinExistence type="predicted"/>
<gene>
    <name evidence="1" type="ORF">GCM10011511_38600</name>
</gene>
<protein>
    <submittedName>
        <fullName evidence="1">Uncharacterized protein</fullName>
    </submittedName>
</protein>